<dbReference type="SMART" id="SM00354">
    <property type="entry name" value="HTH_LACI"/>
    <property type="match status" value="1"/>
</dbReference>
<keyword evidence="1" id="KW-0805">Transcription regulation</keyword>
<evidence type="ECO:0000313" key="5">
    <source>
        <dbReference type="EMBL" id="SDK82545.1"/>
    </source>
</evidence>
<dbReference type="PANTHER" id="PTHR30146:SF33">
    <property type="entry name" value="TRANSCRIPTIONAL REGULATOR"/>
    <property type="match status" value="1"/>
</dbReference>
<name>A0A1G9F2M1_9RHOB</name>
<keyword evidence="6" id="KW-1185">Reference proteome</keyword>
<dbReference type="Gene3D" id="3.40.50.2300">
    <property type="match status" value="2"/>
</dbReference>
<dbReference type="PROSITE" id="PS00356">
    <property type="entry name" value="HTH_LACI_1"/>
    <property type="match status" value="1"/>
</dbReference>
<protein>
    <submittedName>
        <fullName evidence="5">Transcriptional regulator, LacI family</fullName>
    </submittedName>
</protein>
<dbReference type="Proteomes" id="UP000199382">
    <property type="component" value="Unassembled WGS sequence"/>
</dbReference>
<dbReference type="CDD" id="cd01575">
    <property type="entry name" value="PBP1_GntR"/>
    <property type="match status" value="1"/>
</dbReference>
<dbReference type="OrthoDB" id="7170131at2"/>
<evidence type="ECO:0000256" key="3">
    <source>
        <dbReference type="ARBA" id="ARBA00023163"/>
    </source>
</evidence>
<keyword evidence="2" id="KW-0238">DNA-binding</keyword>
<dbReference type="GO" id="GO:0000976">
    <property type="term" value="F:transcription cis-regulatory region binding"/>
    <property type="evidence" value="ECO:0007669"/>
    <property type="project" value="TreeGrafter"/>
</dbReference>
<feature type="domain" description="HTH lacI-type" evidence="4">
    <location>
        <begin position="14"/>
        <end position="68"/>
    </location>
</feature>
<dbReference type="InterPro" id="IPR010982">
    <property type="entry name" value="Lambda_DNA-bd_dom_sf"/>
</dbReference>
<dbReference type="CDD" id="cd01392">
    <property type="entry name" value="HTH_LacI"/>
    <property type="match status" value="1"/>
</dbReference>
<proteinExistence type="predicted"/>
<dbReference type="Pfam" id="PF13377">
    <property type="entry name" value="Peripla_BP_3"/>
    <property type="match status" value="1"/>
</dbReference>
<evidence type="ECO:0000313" key="6">
    <source>
        <dbReference type="Proteomes" id="UP000199382"/>
    </source>
</evidence>
<dbReference type="SUPFAM" id="SSF53822">
    <property type="entry name" value="Periplasmic binding protein-like I"/>
    <property type="match status" value="1"/>
</dbReference>
<reference evidence="5 6" key="1">
    <citation type="submission" date="2016-10" db="EMBL/GenBank/DDBJ databases">
        <authorList>
            <person name="de Groot N.N."/>
        </authorList>
    </citation>
    <scope>NUCLEOTIDE SEQUENCE [LARGE SCALE GENOMIC DNA]</scope>
    <source>
        <strain evidence="5 6">DSM 25294</strain>
    </source>
</reference>
<keyword evidence="3" id="KW-0804">Transcription</keyword>
<dbReference type="EMBL" id="FNEK01000055">
    <property type="protein sequence ID" value="SDK82545.1"/>
    <property type="molecule type" value="Genomic_DNA"/>
</dbReference>
<dbReference type="InterPro" id="IPR000843">
    <property type="entry name" value="HTH_LacI"/>
</dbReference>
<evidence type="ECO:0000256" key="1">
    <source>
        <dbReference type="ARBA" id="ARBA00023015"/>
    </source>
</evidence>
<sequence>MKSKDRLPDKKSKVTVREVALLAQVSETTVSRIMRKEGSVANETRERVMNAVRELGYVPNRLAGSLASLNTNLVGVLVPSLQNIVFPEVLRGIQAGLSGSHMQAVTSVTDYDFATEESMVRGLLAWNPAAVLVTGLNHNEATSRMLRQSSGRVVEMMEVDSEPIDVAVGMFHRSAGYETARYLLQKGYRHFGYVAHDIGPDRRARLRHEGMAQALSEAGLGFIAESRAETPSSIGIGKVMTARLLERAPDVKVAIYSNDDMAVGGVFHCMEAGLSIGSDLSIFGFNGLEIGRHLPQPLSTMRSNRFLIGKTAIEQILQSPERPAEPVRIDTGFEIVEGATA</sequence>
<dbReference type="PANTHER" id="PTHR30146">
    <property type="entry name" value="LACI-RELATED TRANSCRIPTIONAL REPRESSOR"/>
    <property type="match status" value="1"/>
</dbReference>
<gene>
    <name evidence="5" type="ORF">SAMN04488026_105522</name>
</gene>
<dbReference type="InterPro" id="IPR028082">
    <property type="entry name" value="Peripla_BP_I"/>
</dbReference>
<dbReference type="SUPFAM" id="SSF47413">
    <property type="entry name" value="lambda repressor-like DNA-binding domains"/>
    <property type="match status" value="1"/>
</dbReference>
<dbReference type="PROSITE" id="PS50932">
    <property type="entry name" value="HTH_LACI_2"/>
    <property type="match status" value="1"/>
</dbReference>
<evidence type="ECO:0000259" key="4">
    <source>
        <dbReference type="PROSITE" id="PS50932"/>
    </source>
</evidence>
<accession>A0A1G9F2M1</accession>
<organism evidence="5 6">
    <name type="scientific">Aliiruegeria lutimaris</name>
    <dbReference type="NCBI Taxonomy" id="571298"/>
    <lineage>
        <taxon>Bacteria</taxon>
        <taxon>Pseudomonadati</taxon>
        <taxon>Pseudomonadota</taxon>
        <taxon>Alphaproteobacteria</taxon>
        <taxon>Rhodobacterales</taxon>
        <taxon>Roseobacteraceae</taxon>
        <taxon>Aliiruegeria</taxon>
    </lineage>
</organism>
<evidence type="ECO:0000256" key="2">
    <source>
        <dbReference type="ARBA" id="ARBA00023125"/>
    </source>
</evidence>
<dbReference type="GO" id="GO:0003700">
    <property type="term" value="F:DNA-binding transcription factor activity"/>
    <property type="evidence" value="ECO:0007669"/>
    <property type="project" value="TreeGrafter"/>
</dbReference>
<dbReference type="InterPro" id="IPR046335">
    <property type="entry name" value="LacI/GalR-like_sensor"/>
</dbReference>
<dbReference type="STRING" id="571298.SAMN04488026_105522"/>
<dbReference type="Pfam" id="PF00356">
    <property type="entry name" value="LacI"/>
    <property type="match status" value="1"/>
</dbReference>
<dbReference type="Gene3D" id="1.10.260.40">
    <property type="entry name" value="lambda repressor-like DNA-binding domains"/>
    <property type="match status" value="1"/>
</dbReference>
<dbReference type="AlphaFoldDB" id="A0A1G9F2M1"/>